<name>A0A0D1A917_9LACO</name>
<dbReference type="Gene3D" id="3.40.630.30">
    <property type="match status" value="1"/>
</dbReference>
<dbReference type="Proteomes" id="UP000032279">
    <property type="component" value="Unassembled WGS sequence"/>
</dbReference>
<keyword evidence="2" id="KW-0808">Transferase</keyword>
<dbReference type="PROSITE" id="PS51186">
    <property type="entry name" value="GNAT"/>
    <property type="match status" value="1"/>
</dbReference>
<dbReference type="InterPro" id="IPR000182">
    <property type="entry name" value="GNAT_dom"/>
</dbReference>
<evidence type="ECO:0000313" key="2">
    <source>
        <dbReference type="EMBL" id="KIS04320.1"/>
    </source>
</evidence>
<evidence type="ECO:0000313" key="3">
    <source>
        <dbReference type="Proteomes" id="UP000032279"/>
    </source>
</evidence>
<sequence length="163" mass="18473">MKIQKRSATPSDLLALHQLMVDAKKQMIANGVNQWTNGYPNSSIIYQDIIDRNVLIYGENFDSAVTVTQTKDSWIFHRLMVNSASAGKGFATNILKDLINEGSNKGVTKFYIETHNTNFAMLHVLTKLKFISTQRFIKSDRSNLGYFIEFVHLTNSPLKSNLN</sequence>
<organism evidence="2 3">
    <name type="scientific">Paucilactobacillus wasatchensis</name>
    <dbReference type="NCBI Taxonomy" id="1335616"/>
    <lineage>
        <taxon>Bacteria</taxon>
        <taxon>Bacillati</taxon>
        <taxon>Bacillota</taxon>
        <taxon>Bacilli</taxon>
        <taxon>Lactobacillales</taxon>
        <taxon>Lactobacillaceae</taxon>
        <taxon>Paucilactobacillus</taxon>
    </lineage>
</organism>
<dbReference type="EMBL" id="AWTT01000001">
    <property type="protein sequence ID" value="KIS04320.1"/>
    <property type="molecule type" value="Genomic_DNA"/>
</dbReference>
<dbReference type="PATRIC" id="fig|1335616.4.peg.57"/>
<accession>A0A0D1A917</accession>
<protein>
    <submittedName>
        <fullName evidence="2">Histone acetyltransferase HPA2</fullName>
    </submittedName>
</protein>
<dbReference type="InterPro" id="IPR016181">
    <property type="entry name" value="Acyl_CoA_acyltransferase"/>
</dbReference>
<dbReference type="Pfam" id="PF00583">
    <property type="entry name" value="Acetyltransf_1"/>
    <property type="match status" value="1"/>
</dbReference>
<dbReference type="STRING" id="1335616.WDC_0057"/>
<dbReference type="SUPFAM" id="SSF55729">
    <property type="entry name" value="Acyl-CoA N-acyltransferases (Nat)"/>
    <property type="match status" value="1"/>
</dbReference>
<keyword evidence="3" id="KW-1185">Reference proteome</keyword>
<dbReference type="GO" id="GO:0016747">
    <property type="term" value="F:acyltransferase activity, transferring groups other than amino-acyl groups"/>
    <property type="evidence" value="ECO:0007669"/>
    <property type="project" value="InterPro"/>
</dbReference>
<reference evidence="2 3" key="1">
    <citation type="submission" date="2013-08" db="EMBL/GenBank/DDBJ databases">
        <title>Lactobacillus wasatchii sp. WDC04, a late gas producing bacteria isolated from aged chedder cheese.</title>
        <authorList>
            <person name="Oberg C.J."/>
            <person name="Culumber M."/>
            <person name="McMahon D.J."/>
            <person name="Broadbent J.R."/>
            <person name="Oberg T.S."/>
            <person name="Ortaki F."/>
        </authorList>
    </citation>
    <scope>NUCLEOTIDE SEQUENCE [LARGE SCALE GENOMIC DNA]</scope>
    <source>
        <strain evidence="2 3">WDC04</strain>
    </source>
</reference>
<gene>
    <name evidence="2" type="ORF">WDC_0057</name>
</gene>
<dbReference type="RefSeq" id="WP_044009805.1">
    <property type="nucleotide sequence ID" value="NZ_AWTT01000001.1"/>
</dbReference>
<comment type="caution">
    <text evidence="2">The sequence shown here is derived from an EMBL/GenBank/DDBJ whole genome shotgun (WGS) entry which is preliminary data.</text>
</comment>
<feature type="domain" description="N-acetyltransferase" evidence="1">
    <location>
        <begin position="3"/>
        <end position="163"/>
    </location>
</feature>
<proteinExistence type="predicted"/>
<dbReference type="AlphaFoldDB" id="A0A0D1A917"/>
<dbReference type="OrthoDB" id="9796381at2"/>
<evidence type="ECO:0000259" key="1">
    <source>
        <dbReference type="PROSITE" id="PS51186"/>
    </source>
</evidence>